<dbReference type="RefSeq" id="WP_312875138.1">
    <property type="nucleotide sequence ID" value="NZ_JACHMN010000002.1"/>
</dbReference>
<dbReference type="Pfam" id="PF01032">
    <property type="entry name" value="FecCD"/>
    <property type="match status" value="1"/>
</dbReference>
<feature type="transmembrane region" description="Helical" evidence="8">
    <location>
        <begin position="104"/>
        <end position="125"/>
    </location>
</feature>
<comment type="similarity">
    <text evidence="2">Belongs to the binding-protein-dependent transport system permease family. FecCD subfamily.</text>
</comment>
<dbReference type="InterPro" id="IPR000522">
    <property type="entry name" value="ABC_transptr_permease_BtuC"/>
</dbReference>
<keyword evidence="10" id="KW-1185">Reference proteome</keyword>
<proteinExistence type="inferred from homology"/>
<feature type="transmembrane region" description="Helical" evidence="8">
    <location>
        <begin position="292"/>
        <end position="314"/>
    </location>
</feature>
<dbReference type="AlphaFoldDB" id="A0A841BND5"/>
<feature type="transmembrane region" description="Helical" evidence="8">
    <location>
        <begin position="21"/>
        <end position="43"/>
    </location>
</feature>
<evidence type="ECO:0000256" key="4">
    <source>
        <dbReference type="ARBA" id="ARBA00022475"/>
    </source>
</evidence>
<keyword evidence="6 8" id="KW-1133">Transmembrane helix</keyword>
<reference evidence="9 10" key="1">
    <citation type="submission" date="2020-08" db="EMBL/GenBank/DDBJ databases">
        <title>Sequencing the genomes of 1000 actinobacteria strains.</title>
        <authorList>
            <person name="Klenk H.-P."/>
        </authorList>
    </citation>
    <scope>NUCLEOTIDE SEQUENCE [LARGE SCALE GENOMIC DNA]</scope>
    <source>
        <strain evidence="9 10">DSM 45362</strain>
    </source>
</reference>
<sequence length="346" mass="35544">MGSSVGLSAPLRLGRGRTLRALGLLVGLGLLVLIALLSIWVGARELGFTSVWRVLWHPDSSIDSTIIRELRVPRTLLGLEAGVALGLAGALMQGLTRNPLADPGLLGVELGASAAIVVAIAYLGVVTAAGYVWFALAGAAAVSVLVYLLGTAGRGRASPERLVLAGTAIGAALGSLVYAITLLHPAAFNAYRFWVVGSLNGRPMEVVVQLAPFVVVGVLVALSLAQPLNAMALGDEAGRALGVHIGRTRALGALAVTLLCGAATAGAGPITFIGLIVPHGVRMLVGPDQRWVLPYSMVLAPILLLGADIAGRVVARPAELEVGIVVVAIGAPIFILLARRRRLAQL</sequence>
<evidence type="ECO:0000256" key="6">
    <source>
        <dbReference type="ARBA" id="ARBA00022989"/>
    </source>
</evidence>
<organism evidence="9 10">
    <name type="scientific">Allocatelliglobosispora scoriae</name>
    <dbReference type="NCBI Taxonomy" id="643052"/>
    <lineage>
        <taxon>Bacteria</taxon>
        <taxon>Bacillati</taxon>
        <taxon>Actinomycetota</taxon>
        <taxon>Actinomycetes</taxon>
        <taxon>Micromonosporales</taxon>
        <taxon>Micromonosporaceae</taxon>
        <taxon>Allocatelliglobosispora</taxon>
    </lineage>
</organism>
<dbReference type="PANTHER" id="PTHR30472">
    <property type="entry name" value="FERRIC ENTEROBACTIN TRANSPORT SYSTEM PERMEASE PROTEIN"/>
    <property type="match status" value="1"/>
</dbReference>
<dbReference type="Gene3D" id="1.10.3470.10">
    <property type="entry name" value="ABC transporter involved in vitamin B12 uptake, BtuC"/>
    <property type="match status" value="1"/>
</dbReference>
<keyword evidence="3" id="KW-0813">Transport</keyword>
<gene>
    <name evidence="9" type="ORF">F4553_001699</name>
</gene>
<name>A0A841BND5_9ACTN</name>
<dbReference type="SUPFAM" id="SSF81345">
    <property type="entry name" value="ABC transporter involved in vitamin B12 uptake, BtuC"/>
    <property type="match status" value="1"/>
</dbReference>
<accession>A0A841BND5</accession>
<keyword evidence="5 8" id="KW-0812">Transmembrane</keyword>
<evidence type="ECO:0000256" key="1">
    <source>
        <dbReference type="ARBA" id="ARBA00004651"/>
    </source>
</evidence>
<keyword evidence="7 8" id="KW-0472">Membrane</keyword>
<dbReference type="GO" id="GO:0022857">
    <property type="term" value="F:transmembrane transporter activity"/>
    <property type="evidence" value="ECO:0007669"/>
    <property type="project" value="InterPro"/>
</dbReference>
<evidence type="ECO:0000256" key="3">
    <source>
        <dbReference type="ARBA" id="ARBA00022448"/>
    </source>
</evidence>
<dbReference type="GO" id="GO:0033214">
    <property type="term" value="P:siderophore-iron import into cell"/>
    <property type="evidence" value="ECO:0007669"/>
    <property type="project" value="TreeGrafter"/>
</dbReference>
<dbReference type="PANTHER" id="PTHR30472:SF1">
    <property type="entry name" value="FE(3+) DICITRATE TRANSPORT SYSTEM PERMEASE PROTEIN FECC-RELATED"/>
    <property type="match status" value="1"/>
</dbReference>
<dbReference type="EMBL" id="JACHMN010000002">
    <property type="protein sequence ID" value="MBB5868320.1"/>
    <property type="molecule type" value="Genomic_DNA"/>
</dbReference>
<dbReference type="FunFam" id="1.10.3470.10:FF:000001">
    <property type="entry name" value="Vitamin B12 ABC transporter permease BtuC"/>
    <property type="match status" value="1"/>
</dbReference>
<dbReference type="GO" id="GO:0005886">
    <property type="term" value="C:plasma membrane"/>
    <property type="evidence" value="ECO:0007669"/>
    <property type="project" value="UniProtKB-SubCell"/>
</dbReference>
<feature type="transmembrane region" description="Helical" evidence="8">
    <location>
        <begin position="162"/>
        <end position="186"/>
    </location>
</feature>
<feature type="transmembrane region" description="Helical" evidence="8">
    <location>
        <begin position="131"/>
        <end position="150"/>
    </location>
</feature>
<protein>
    <submittedName>
        <fullName evidence="9">Iron complex transport system permease protein</fullName>
    </submittedName>
</protein>
<keyword evidence="4" id="KW-1003">Cell membrane</keyword>
<dbReference type="Proteomes" id="UP000587527">
    <property type="component" value="Unassembled WGS sequence"/>
</dbReference>
<comment type="caution">
    <text evidence="9">The sequence shown here is derived from an EMBL/GenBank/DDBJ whole genome shotgun (WGS) entry which is preliminary data.</text>
</comment>
<dbReference type="CDD" id="cd06550">
    <property type="entry name" value="TM_ABC_iron-siderophores_like"/>
    <property type="match status" value="1"/>
</dbReference>
<evidence type="ECO:0000313" key="9">
    <source>
        <dbReference type="EMBL" id="MBB5868320.1"/>
    </source>
</evidence>
<dbReference type="InterPro" id="IPR037294">
    <property type="entry name" value="ABC_BtuC-like"/>
</dbReference>
<evidence type="ECO:0000256" key="2">
    <source>
        <dbReference type="ARBA" id="ARBA00007935"/>
    </source>
</evidence>
<evidence type="ECO:0000256" key="8">
    <source>
        <dbReference type="SAM" id="Phobius"/>
    </source>
</evidence>
<comment type="subcellular location">
    <subcellularLocation>
        <location evidence="1">Cell membrane</location>
        <topology evidence="1">Multi-pass membrane protein</topology>
    </subcellularLocation>
</comment>
<evidence type="ECO:0000256" key="7">
    <source>
        <dbReference type="ARBA" id="ARBA00023136"/>
    </source>
</evidence>
<evidence type="ECO:0000256" key="5">
    <source>
        <dbReference type="ARBA" id="ARBA00022692"/>
    </source>
</evidence>
<feature type="transmembrane region" description="Helical" evidence="8">
    <location>
        <begin position="206"/>
        <end position="225"/>
    </location>
</feature>
<feature type="transmembrane region" description="Helical" evidence="8">
    <location>
        <begin position="320"/>
        <end position="338"/>
    </location>
</feature>
<evidence type="ECO:0000313" key="10">
    <source>
        <dbReference type="Proteomes" id="UP000587527"/>
    </source>
</evidence>